<dbReference type="Proteomes" id="UP000037035">
    <property type="component" value="Unassembled WGS sequence"/>
</dbReference>
<feature type="non-terminal residue" evidence="2">
    <location>
        <position position="151"/>
    </location>
</feature>
<dbReference type="AlphaFoldDB" id="A0A0L6VT90"/>
<gene>
    <name evidence="2" type="ORF">VP01_11462g1</name>
</gene>
<feature type="chain" id="PRO_5005568681" evidence="1">
    <location>
        <begin position="22"/>
        <end position="151"/>
    </location>
</feature>
<feature type="non-terminal residue" evidence="2">
    <location>
        <position position="1"/>
    </location>
</feature>
<name>A0A0L6VT90_9BASI</name>
<reference evidence="2 3" key="1">
    <citation type="submission" date="2015-08" db="EMBL/GenBank/DDBJ databases">
        <title>Next Generation Sequencing and Analysis of the Genome of Puccinia sorghi L Schw, the Causal Agent of Maize Common Rust.</title>
        <authorList>
            <person name="Rochi L."/>
            <person name="Burguener G."/>
            <person name="Darino M."/>
            <person name="Turjanski A."/>
            <person name="Kreff E."/>
            <person name="Dieguez M.J."/>
            <person name="Sacco F."/>
        </authorList>
    </citation>
    <scope>NUCLEOTIDE SEQUENCE [LARGE SCALE GENOMIC DNA]</scope>
    <source>
        <strain evidence="2 3">RO10H11247</strain>
    </source>
</reference>
<comment type="caution">
    <text evidence="2">The sequence shown here is derived from an EMBL/GenBank/DDBJ whole genome shotgun (WGS) entry which is preliminary data.</text>
</comment>
<proteinExistence type="predicted"/>
<evidence type="ECO:0000256" key="1">
    <source>
        <dbReference type="SAM" id="SignalP"/>
    </source>
</evidence>
<organism evidence="2 3">
    <name type="scientific">Puccinia sorghi</name>
    <dbReference type="NCBI Taxonomy" id="27349"/>
    <lineage>
        <taxon>Eukaryota</taxon>
        <taxon>Fungi</taxon>
        <taxon>Dikarya</taxon>
        <taxon>Basidiomycota</taxon>
        <taxon>Pucciniomycotina</taxon>
        <taxon>Pucciniomycetes</taxon>
        <taxon>Pucciniales</taxon>
        <taxon>Pucciniaceae</taxon>
        <taxon>Puccinia</taxon>
    </lineage>
</organism>
<sequence length="151" mass="17316">TLSYLLRRILVFVLLWNEILSSCTLALNQIPSHCSKKLPYELFKEALILLSFFKPIGNPVAVISNQKKSKLEPRGDFEKLIGLNAELKSYQIRLDDRRILNSKNDKFLDFSSKNLPTPDYGELLVEPKAEVCQVESNSRNDKEDSNEEDVD</sequence>
<keyword evidence="1" id="KW-0732">Signal</keyword>
<protein>
    <submittedName>
        <fullName evidence="2">Uncharacterized protein</fullName>
    </submittedName>
</protein>
<dbReference type="VEuPathDB" id="FungiDB:VP01_11462g1"/>
<keyword evidence="3" id="KW-1185">Reference proteome</keyword>
<evidence type="ECO:0000313" key="2">
    <source>
        <dbReference type="EMBL" id="KNZ63425.1"/>
    </source>
</evidence>
<dbReference type="OrthoDB" id="3943081at2759"/>
<accession>A0A0L6VT90</accession>
<feature type="signal peptide" evidence="1">
    <location>
        <begin position="1"/>
        <end position="21"/>
    </location>
</feature>
<dbReference type="EMBL" id="LAVV01001624">
    <property type="protein sequence ID" value="KNZ63425.1"/>
    <property type="molecule type" value="Genomic_DNA"/>
</dbReference>
<evidence type="ECO:0000313" key="3">
    <source>
        <dbReference type="Proteomes" id="UP000037035"/>
    </source>
</evidence>